<evidence type="ECO:0000313" key="3">
    <source>
        <dbReference type="Proteomes" id="UP001176941"/>
    </source>
</evidence>
<evidence type="ECO:0000256" key="1">
    <source>
        <dbReference type="SAM" id="MobiDB-lite"/>
    </source>
</evidence>
<dbReference type="Proteomes" id="UP001176941">
    <property type="component" value="Chromosome 12"/>
</dbReference>
<evidence type="ECO:0000313" key="2">
    <source>
        <dbReference type="EMBL" id="CAI9155531.1"/>
    </source>
</evidence>
<gene>
    <name evidence="2" type="ORF">MRATA1EN1_LOCUS4493</name>
</gene>
<name>A0ABN8Y2M0_RANTA</name>
<proteinExistence type="predicted"/>
<reference evidence="2" key="1">
    <citation type="submission" date="2023-04" db="EMBL/GenBank/DDBJ databases">
        <authorList>
            <consortium name="ELIXIR-Norway"/>
        </authorList>
    </citation>
    <scope>NUCLEOTIDE SEQUENCE [LARGE SCALE GENOMIC DNA]</scope>
</reference>
<feature type="region of interest" description="Disordered" evidence="1">
    <location>
        <begin position="1"/>
        <end position="69"/>
    </location>
</feature>
<protein>
    <submittedName>
        <fullName evidence="2">Uncharacterized protein</fullName>
    </submittedName>
</protein>
<keyword evidence="3" id="KW-1185">Reference proteome</keyword>
<organism evidence="2 3">
    <name type="scientific">Rangifer tarandus platyrhynchus</name>
    <name type="common">Svalbard reindeer</name>
    <dbReference type="NCBI Taxonomy" id="3082113"/>
    <lineage>
        <taxon>Eukaryota</taxon>
        <taxon>Metazoa</taxon>
        <taxon>Chordata</taxon>
        <taxon>Craniata</taxon>
        <taxon>Vertebrata</taxon>
        <taxon>Euteleostomi</taxon>
        <taxon>Mammalia</taxon>
        <taxon>Eutheria</taxon>
        <taxon>Laurasiatheria</taxon>
        <taxon>Artiodactyla</taxon>
        <taxon>Ruminantia</taxon>
        <taxon>Pecora</taxon>
        <taxon>Cervidae</taxon>
        <taxon>Odocoileinae</taxon>
        <taxon>Rangifer</taxon>
    </lineage>
</organism>
<sequence length="69" mass="6636">MRAADRGVTAPGAPAPAPRGLYARGPGSAVTSAPPPGVWGAGGSAASPEGQPLRQIGDSPSCDPASLPF</sequence>
<feature type="compositionally biased region" description="Low complexity" evidence="1">
    <location>
        <begin position="1"/>
        <end position="27"/>
    </location>
</feature>
<accession>A0ABN8Y2M0</accession>
<dbReference type="EMBL" id="OX459948">
    <property type="protein sequence ID" value="CAI9155531.1"/>
    <property type="molecule type" value="Genomic_DNA"/>
</dbReference>